<feature type="domain" description="N-acetyltransferase" evidence="2">
    <location>
        <begin position="30"/>
        <end position="187"/>
    </location>
</feature>
<dbReference type="SUPFAM" id="SSF55729">
    <property type="entry name" value="Acyl-CoA N-acyltransferases (Nat)"/>
    <property type="match status" value="1"/>
</dbReference>
<dbReference type="Gene3D" id="3.40.630.30">
    <property type="match status" value="1"/>
</dbReference>
<dbReference type="InterPro" id="IPR016181">
    <property type="entry name" value="Acyl_CoA_acyltransferase"/>
</dbReference>
<dbReference type="Proteomes" id="UP000316416">
    <property type="component" value="Chromosome"/>
</dbReference>
<evidence type="ECO:0000313" key="3">
    <source>
        <dbReference type="EMBL" id="QPG56865.1"/>
    </source>
</evidence>
<name>A0ABX6V4W0_9GAMM</name>
<protein>
    <submittedName>
        <fullName evidence="3">GNAT family N-acetyltransferase</fullName>
    </submittedName>
</protein>
<organism evidence="3 4">
    <name type="scientific">Shewanella eurypsychrophilus</name>
    <dbReference type="NCBI Taxonomy" id="2593656"/>
    <lineage>
        <taxon>Bacteria</taxon>
        <taxon>Pseudomonadati</taxon>
        <taxon>Pseudomonadota</taxon>
        <taxon>Gammaproteobacteria</taxon>
        <taxon>Alteromonadales</taxon>
        <taxon>Shewanellaceae</taxon>
        <taxon>Shewanella</taxon>
    </lineage>
</organism>
<dbReference type="InterPro" id="IPR000182">
    <property type="entry name" value="GNAT_dom"/>
</dbReference>
<dbReference type="InterPro" id="IPR050769">
    <property type="entry name" value="NAT_camello-type"/>
</dbReference>
<reference evidence="3" key="1">
    <citation type="submission" date="2021-07" db="EMBL/GenBank/DDBJ databases">
        <title>Shewanella sp. YLB-07 whole genome sequence.</title>
        <authorList>
            <person name="Yu L."/>
        </authorList>
    </citation>
    <scope>NUCLEOTIDE SEQUENCE</scope>
    <source>
        <strain evidence="3">YLB-08</strain>
    </source>
</reference>
<dbReference type="EMBL" id="CP045503">
    <property type="protein sequence ID" value="QPG56865.1"/>
    <property type="molecule type" value="Genomic_DNA"/>
</dbReference>
<evidence type="ECO:0000259" key="2">
    <source>
        <dbReference type="PROSITE" id="PS51186"/>
    </source>
</evidence>
<keyword evidence="4" id="KW-1185">Reference proteome</keyword>
<evidence type="ECO:0000313" key="4">
    <source>
        <dbReference type="Proteomes" id="UP000316416"/>
    </source>
</evidence>
<dbReference type="PROSITE" id="PS51186">
    <property type="entry name" value="GNAT"/>
    <property type="match status" value="1"/>
</dbReference>
<dbReference type="Pfam" id="PF00583">
    <property type="entry name" value="Acetyltransf_1"/>
    <property type="match status" value="1"/>
</dbReference>
<proteinExistence type="predicted"/>
<evidence type="ECO:0000256" key="1">
    <source>
        <dbReference type="ARBA" id="ARBA00022679"/>
    </source>
</evidence>
<dbReference type="PANTHER" id="PTHR13947">
    <property type="entry name" value="GNAT FAMILY N-ACETYLTRANSFERASE"/>
    <property type="match status" value="1"/>
</dbReference>
<keyword evidence="1" id="KW-0808">Transferase</keyword>
<sequence length="187" mass="21541">MVLDNSRRVIKEIRLIEQSELNRFFEYLNQQIAENGRGDVPLFQPMSREVSTMSESMKSRFSDGLNCEFGSGTWRRLWVALDENNLICGHIDLRALAEPHTEHRALLGMGVHRDARGGGLGKRLIQTVEEWAKNDTALQWLDLWVMSNNLPAIKLYQSTDFIRNGQIDDMFNIDGCSYSYVNMSKRL</sequence>
<dbReference type="CDD" id="cd04301">
    <property type="entry name" value="NAT_SF"/>
    <property type="match status" value="1"/>
</dbReference>
<dbReference type="PANTHER" id="PTHR13947:SF37">
    <property type="entry name" value="LD18367P"/>
    <property type="match status" value="1"/>
</dbReference>
<gene>
    <name evidence="3" type="ORF">FM038_005030</name>
</gene>
<accession>A0ABX6V4W0</accession>
<dbReference type="RefSeq" id="WP_142872238.1">
    <property type="nucleotide sequence ID" value="NZ_CP045503.2"/>
</dbReference>